<feature type="region of interest" description="Disordered" evidence="4">
    <location>
        <begin position="260"/>
        <end position="290"/>
    </location>
</feature>
<name>A0A3M7MEL7_9PLEO</name>
<dbReference type="PANTHER" id="PTHR43765">
    <property type="entry name" value="2-DEHYDROPANTOATE 2-REDUCTASE-RELATED"/>
    <property type="match status" value="1"/>
</dbReference>
<evidence type="ECO:0000259" key="5">
    <source>
        <dbReference type="Pfam" id="PF02558"/>
    </source>
</evidence>
<dbReference type="GO" id="GO:0005739">
    <property type="term" value="C:mitochondrion"/>
    <property type="evidence" value="ECO:0007669"/>
    <property type="project" value="TreeGrafter"/>
</dbReference>
<dbReference type="AlphaFoldDB" id="A0A3M7MEL7"/>
<keyword evidence="8" id="KW-1185">Reference proteome</keyword>
<feature type="region of interest" description="Disordered" evidence="4">
    <location>
        <begin position="125"/>
        <end position="144"/>
    </location>
</feature>
<dbReference type="GO" id="GO:0050661">
    <property type="term" value="F:NADP binding"/>
    <property type="evidence" value="ECO:0007669"/>
    <property type="project" value="TreeGrafter"/>
</dbReference>
<dbReference type="Gene3D" id="1.10.1040.10">
    <property type="entry name" value="N-(1-d-carboxylethyl)-l-norvaline Dehydrogenase, domain 2"/>
    <property type="match status" value="1"/>
</dbReference>
<dbReference type="SUPFAM" id="SSF51735">
    <property type="entry name" value="NAD(P)-binding Rossmann-fold domains"/>
    <property type="match status" value="1"/>
</dbReference>
<dbReference type="EMBL" id="KE747836">
    <property type="protein sequence ID" value="RMZ72953.1"/>
    <property type="molecule type" value="Genomic_DNA"/>
</dbReference>
<protein>
    <submittedName>
        <fullName evidence="7">2-dehydropantoate 2-reductase</fullName>
    </submittedName>
</protein>
<dbReference type="GO" id="GO:0008677">
    <property type="term" value="F:2-dehydropantoate 2-reductase activity"/>
    <property type="evidence" value="ECO:0007669"/>
    <property type="project" value="TreeGrafter"/>
</dbReference>
<evidence type="ECO:0000256" key="2">
    <source>
        <dbReference type="ARBA" id="ARBA00022857"/>
    </source>
</evidence>
<evidence type="ECO:0000313" key="8">
    <source>
        <dbReference type="Proteomes" id="UP000265663"/>
    </source>
</evidence>
<dbReference type="PANTHER" id="PTHR43765:SF2">
    <property type="entry name" value="2-DEHYDROPANTOATE 2-REDUCTASE"/>
    <property type="match status" value="1"/>
</dbReference>
<evidence type="ECO:0000256" key="3">
    <source>
        <dbReference type="ARBA" id="ARBA00023002"/>
    </source>
</evidence>
<evidence type="ECO:0000313" key="7">
    <source>
        <dbReference type="EMBL" id="RMZ72953.1"/>
    </source>
</evidence>
<feature type="domain" description="Ketopantoate reductase N-terminal" evidence="5">
    <location>
        <begin position="47"/>
        <end position="240"/>
    </location>
</feature>
<dbReference type="Pfam" id="PF02558">
    <property type="entry name" value="ApbA"/>
    <property type="match status" value="1"/>
</dbReference>
<gene>
    <name evidence="7" type="ORF">GMOD_00009738</name>
</gene>
<evidence type="ECO:0000256" key="4">
    <source>
        <dbReference type="SAM" id="MobiDB-lite"/>
    </source>
</evidence>
<dbReference type="InterPro" id="IPR013752">
    <property type="entry name" value="KPA_reductase"/>
</dbReference>
<dbReference type="InterPro" id="IPR036291">
    <property type="entry name" value="NAD(P)-bd_dom_sf"/>
</dbReference>
<reference evidence="7 8" key="1">
    <citation type="journal article" date="2014" name="PLoS ONE">
        <title>De novo Genome Assembly of the Fungal Plant Pathogen Pyrenophora semeniperda.</title>
        <authorList>
            <person name="Soliai M.M."/>
            <person name="Meyer S.E."/>
            <person name="Udall J.A."/>
            <person name="Elzinga D.E."/>
            <person name="Hermansen R.A."/>
            <person name="Bodily P.M."/>
            <person name="Hart A.A."/>
            <person name="Coleman C.E."/>
        </authorList>
    </citation>
    <scope>NUCLEOTIDE SEQUENCE [LARGE SCALE GENOMIC DNA]</scope>
    <source>
        <strain evidence="7 8">CCB06</strain>
        <tissue evidence="7">Mycelium</tissue>
    </source>
</reference>
<feature type="region of interest" description="Disordered" evidence="4">
    <location>
        <begin position="1"/>
        <end position="33"/>
    </location>
</feature>
<proteinExistence type="inferred from homology"/>
<dbReference type="Proteomes" id="UP000265663">
    <property type="component" value="Unassembled WGS sequence"/>
</dbReference>
<feature type="compositionally biased region" description="Basic and acidic residues" evidence="4">
    <location>
        <begin position="129"/>
        <end position="144"/>
    </location>
</feature>
<comment type="similarity">
    <text evidence="1">Belongs to the ketopantoate reductase family.</text>
</comment>
<dbReference type="InterPro" id="IPR050838">
    <property type="entry name" value="Ketopantoate_reductase"/>
</dbReference>
<organism evidence="7 8">
    <name type="scientific">Pyrenophora seminiperda CCB06</name>
    <dbReference type="NCBI Taxonomy" id="1302712"/>
    <lineage>
        <taxon>Eukaryota</taxon>
        <taxon>Fungi</taxon>
        <taxon>Dikarya</taxon>
        <taxon>Ascomycota</taxon>
        <taxon>Pezizomycotina</taxon>
        <taxon>Dothideomycetes</taxon>
        <taxon>Pleosporomycetidae</taxon>
        <taxon>Pleosporales</taxon>
        <taxon>Pleosporineae</taxon>
        <taxon>Pleosporaceae</taxon>
        <taxon>Pyrenophora</taxon>
    </lineage>
</organism>
<keyword evidence="3" id="KW-0560">Oxidoreductase</keyword>
<feature type="domain" description="Ketopantoate reductase C-terminal" evidence="6">
    <location>
        <begin position="315"/>
        <end position="447"/>
    </location>
</feature>
<keyword evidence="2" id="KW-0521">NADP</keyword>
<accession>A0A3M7MEL7</accession>
<dbReference type="OrthoDB" id="73846at2759"/>
<dbReference type="SUPFAM" id="SSF48179">
    <property type="entry name" value="6-phosphogluconate dehydrogenase C-terminal domain-like"/>
    <property type="match status" value="1"/>
</dbReference>
<dbReference type="InterPro" id="IPR013328">
    <property type="entry name" value="6PGD_dom2"/>
</dbReference>
<dbReference type="InterPro" id="IPR013332">
    <property type="entry name" value="KPR_N"/>
</dbReference>
<sequence>MLRKHSRPTNAYTNDSKDTTTNKTTPPQTPRDTVNFYRQEPVIDRRIHIIGIGNVGCFIAHTLRGLVNPPPVTLIFKHWDRLNAWNSSPQKLTLITDGDSEVRGGFDAEMAIPRIRYHGKEVGLNPSRAETERGPRRDEPRIFSGESREPINSLIVCCKAPYVLQNLSAVKHRLHKDSVILFLQNGMGIVEEVNREIFPDPATRPYYMLGINTHGLHTSPSSQRFTTVHAGYGTISLGILPHERERDPSAPYIPDVRFTAKGGDGPIHPDPPAALNPEYPPPSSSKPPFTPTQRYLLRTLLRAPVLGGTSFSPPDLLQMQLDKLAINCVVNPLTVLLDARNGALLNNWALSRTMRLLLAEISLVIRSLPELQYIPNVSQRFDPGRLETGVVAIAHRTRDNVSSMLADARQGTQTEIEYINGWIVARGEELGIRCTMNYMVMQLVKGKTIMVQHEIEDEVPFFPNKRRGRAEGEVVTKEGVAGGGGGAQDNDEK</sequence>
<feature type="compositionally biased region" description="Pro residues" evidence="4">
    <location>
        <begin position="268"/>
        <end position="290"/>
    </location>
</feature>
<dbReference type="Gene3D" id="3.40.50.720">
    <property type="entry name" value="NAD(P)-binding Rossmann-like Domain"/>
    <property type="match status" value="1"/>
</dbReference>
<evidence type="ECO:0000256" key="1">
    <source>
        <dbReference type="ARBA" id="ARBA00007870"/>
    </source>
</evidence>
<feature type="region of interest" description="Disordered" evidence="4">
    <location>
        <begin position="469"/>
        <end position="493"/>
    </location>
</feature>
<dbReference type="Pfam" id="PF08546">
    <property type="entry name" value="ApbA_C"/>
    <property type="match status" value="1"/>
</dbReference>
<dbReference type="InterPro" id="IPR008927">
    <property type="entry name" value="6-PGluconate_DH-like_C_sf"/>
</dbReference>
<evidence type="ECO:0000259" key="6">
    <source>
        <dbReference type="Pfam" id="PF08546"/>
    </source>
</evidence>